<dbReference type="OMA" id="CNQMLCE"/>
<dbReference type="PROSITE" id="PS50005">
    <property type="entry name" value="TPR"/>
    <property type="match status" value="1"/>
</dbReference>
<dbReference type="Pfam" id="PF13424">
    <property type="entry name" value="TPR_12"/>
    <property type="match status" value="1"/>
</dbReference>
<evidence type="ECO:0000313" key="3">
    <source>
        <dbReference type="EMBL" id="JAC55278.1"/>
    </source>
</evidence>
<dbReference type="InterPro" id="IPR038906">
    <property type="entry name" value="TTC36"/>
</dbReference>
<evidence type="ECO:0000313" key="4">
    <source>
        <dbReference type="Proteomes" id="UP001652620"/>
    </source>
</evidence>
<gene>
    <name evidence="3" type="primary">TTC36</name>
    <name evidence="5" type="synonym">LOC105225935</name>
</gene>
<organism evidence="3">
    <name type="scientific">Bactrocera dorsalis</name>
    <name type="common">Oriental fruit fly</name>
    <name type="synonym">Dacus dorsalis</name>
    <dbReference type="NCBI Taxonomy" id="27457"/>
    <lineage>
        <taxon>Eukaryota</taxon>
        <taxon>Metazoa</taxon>
        <taxon>Ecdysozoa</taxon>
        <taxon>Arthropoda</taxon>
        <taxon>Hexapoda</taxon>
        <taxon>Insecta</taxon>
        <taxon>Pterygota</taxon>
        <taxon>Neoptera</taxon>
        <taxon>Endopterygota</taxon>
        <taxon>Diptera</taxon>
        <taxon>Brachycera</taxon>
        <taxon>Muscomorpha</taxon>
        <taxon>Tephritoidea</taxon>
        <taxon>Tephritidae</taxon>
        <taxon>Bactrocera</taxon>
        <taxon>Bactrocera</taxon>
    </lineage>
</organism>
<name>A0A034WNE4_BACDO</name>
<dbReference type="KEGG" id="bdr:105225935"/>
<comment type="similarity">
    <text evidence="1">Belongs to the TTC36 family.</text>
</comment>
<accession>A0A6I9V2M5</accession>
<dbReference type="Gene3D" id="1.25.40.10">
    <property type="entry name" value="Tetratricopeptide repeat domain"/>
    <property type="match status" value="1"/>
</dbReference>
<dbReference type="EMBL" id="GAKP01003674">
    <property type="protein sequence ID" value="JAC55278.1"/>
    <property type="molecule type" value="Transcribed_RNA"/>
</dbReference>
<dbReference type="InterPro" id="IPR019734">
    <property type="entry name" value="TPR_rpt"/>
</dbReference>
<evidence type="ECO:0000256" key="2">
    <source>
        <dbReference type="PROSITE-ProRule" id="PRU00339"/>
    </source>
</evidence>
<evidence type="ECO:0000256" key="1">
    <source>
        <dbReference type="ARBA" id="ARBA00006995"/>
    </source>
</evidence>
<keyword evidence="4" id="KW-1185">Reference proteome</keyword>
<dbReference type="PANTHER" id="PTHR21405:SF0">
    <property type="entry name" value="TETRATRICOPEPTIDE REPEAT PROTEIN 36"/>
    <property type="match status" value="1"/>
</dbReference>
<dbReference type="AlphaFoldDB" id="A0A034WNE4"/>
<protein>
    <submittedName>
        <fullName evidence="5">Tetratricopeptide repeat protein 36 homolog</fullName>
    </submittedName>
    <submittedName>
        <fullName evidence="3">Tetratricopeptide repeat protein 36-like protein</fullName>
    </submittedName>
</protein>
<dbReference type="Proteomes" id="UP001652620">
    <property type="component" value="Chromosome 5"/>
</dbReference>
<accession>A0A034WNE4</accession>
<reference evidence="5" key="2">
    <citation type="submission" date="2025-05" db="UniProtKB">
        <authorList>
            <consortium name="RefSeq"/>
        </authorList>
    </citation>
    <scope>IDENTIFICATION</scope>
    <source>
        <tissue evidence="5">Adult</tissue>
    </source>
</reference>
<reference evidence="3" key="1">
    <citation type="journal article" date="2014" name="BMC Genomics">
        <title>Characterizing the developmental transcriptome of the oriental fruit fly, Bactrocera dorsalis (Diptera: Tephritidae) through comparative genomic analysis with Drosophila melanogaster utilizing modENCODE datasets.</title>
        <authorList>
            <person name="Geib S.M."/>
            <person name="Calla B."/>
            <person name="Hall B."/>
            <person name="Hou S."/>
            <person name="Manoukis N.C."/>
        </authorList>
    </citation>
    <scope>NUCLEOTIDE SEQUENCE</scope>
    <source>
        <strain evidence="3">Punador</strain>
    </source>
</reference>
<dbReference type="InterPro" id="IPR011990">
    <property type="entry name" value="TPR-like_helical_dom_sf"/>
</dbReference>
<dbReference type="GO" id="GO:0006570">
    <property type="term" value="P:tyrosine metabolic process"/>
    <property type="evidence" value="ECO:0007669"/>
    <property type="project" value="TreeGrafter"/>
</dbReference>
<dbReference type="OrthoDB" id="539634at2759"/>
<feature type="repeat" description="TPR" evidence="2">
    <location>
        <begin position="56"/>
        <end position="89"/>
    </location>
</feature>
<sequence length="188" mass="20667">MPQNLTRECLSAHDQQVLDSIFNPLELTSSVAQAIGPEAHANLVDVEPDTAAVQQSKALEVRAIKLAEEDKLVEALQCFEQAIEVAPTRASVYNNRAQALRLVGRDEEALADLSKAIALCTEQPRTKCTALCQRGVLYRKQNNVDAARKDFEDAAQLGSSFAKTQLVELNPFAALCNQMLRQAFDQLN</sequence>
<dbReference type="RefSeq" id="XP_011202922.2">
    <property type="nucleotide sequence ID" value="XM_011204620.3"/>
</dbReference>
<keyword evidence="2" id="KW-0802">TPR repeat</keyword>
<dbReference type="SMART" id="SM00028">
    <property type="entry name" value="TPR"/>
    <property type="match status" value="3"/>
</dbReference>
<proteinExistence type="inferred from homology"/>
<dbReference type="PANTHER" id="PTHR21405">
    <property type="entry name" value="CDNA SEQUENCE BC021608"/>
    <property type="match status" value="1"/>
</dbReference>
<evidence type="ECO:0000313" key="5">
    <source>
        <dbReference type="RefSeq" id="XP_011202922.2"/>
    </source>
</evidence>
<dbReference type="SUPFAM" id="SSF48452">
    <property type="entry name" value="TPR-like"/>
    <property type="match status" value="1"/>
</dbReference>